<gene>
    <name evidence="2" type="ORF">HNP33_002071</name>
</gene>
<name>A0ABR6RFS3_9BURK</name>
<comment type="caution">
    <text evidence="2">The sequence shown here is derived from an EMBL/GenBank/DDBJ whole genome shotgun (WGS) entry which is preliminary data.</text>
</comment>
<proteinExistence type="predicted"/>
<reference evidence="2 3" key="1">
    <citation type="submission" date="2020-08" db="EMBL/GenBank/DDBJ databases">
        <title>Functional genomics of gut bacteria from endangered species of beetles.</title>
        <authorList>
            <person name="Carlos-Shanley C."/>
        </authorList>
    </citation>
    <scope>NUCLEOTIDE SEQUENCE [LARGE SCALE GENOMIC DNA]</scope>
    <source>
        <strain evidence="2 3">S00124</strain>
    </source>
</reference>
<evidence type="ECO:0000256" key="1">
    <source>
        <dbReference type="SAM" id="MobiDB-lite"/>
    </source>
</evidence>
<evidence type="ECO:0000313" key="3">
    <source>
        <dbReference type="Proteomes" id="UP000562492"/>
    </source>
</evidence>
<dbReference type="EMBL" id="JACHKZ010000010">
    <property type="protein sequence ID" value="MBB6578003.1"/>
    <property type="molecule type" value="Genomic_DNA"/>
</dbReference>
<organism evidence="2 3">
    <name type="scientific">Comamonas odontotermitis</name>
    <dbReference type="NCBI Taxonomy" id="379895"/>
    <lineage>
        <taxon>Bacteria</taxon>
        <taxon>Pseudomonadati</taxon>
        <taxon>Pseudomonadota</taxon>
        <taxon>Betaproteobacteria</taxon>
        <taxon>Burkholderiales</taxon>
        <taxon>Comamonadaceae</taxon>
        <taxon>Comamonas</taxon>
    </lineage>
</organism>
<sequence>MIQVESTIPLYIGGRVATEFETTESHFRELVRVHGADKVKEATGKPPAKQETKAEAKKAAKP</sequence>
<accession>A0ABR6RFS3</accession>
<dbReference type="RefSeq" id="WP_184708032.1">
    <property type="nucleotide sequence ID" value="NZ_JACHKZ010000010.1"/>
</dbReference>
<dbReference type="Proteomes" id="UP000562492">
    <property type="component" value="Unassembled WGS sequence"/>
</dbReference>
<feature type="region of interest" description="Disordered" evidence="1">
    <location>
        <begin position="36"/>
        <end position="62"/>
    </location>
</feature>
<evidence type="ECO:0000313" key="2">
    <source>
        <dbReference type="EMBL" id="MBB6578003.1"/>
    </source>
</evidence>
<protein>
    <submittedName>
        <fullName evidence="2">Uncharacterized protein</fullName>
    </submittedName>
</protein>
<keyword evidence="3" id="KW-1185">Reference proteome</keyword>